<dbReference type="PROSITE" id="PS51257">
    <property type="entry name" value="PROKAR_LIPOPROTEIN"/>
    <property type="match status" value="1"/>
</dbReference>
<name>A0ABD5PVX6_9EURY</name>
<evidence type="ECO:0000256" key="1">
    <source>
        <dbReference type="SAM" id="MobiDB-lite"/>
    </source>
</evidence>
<dbReference type="AlphaFoldDB" id="A0ABD5PVX6"/>
<keyword evidence="3" id="KW-1185">Reference proteome</keyword>
<dbReference type="InterPro" id="IPR008719">
    <property type="entry name" value="N2O_reductase_NosL"/>
</dbReference>
<dbReference type="PANTHER" id="PTHR41247:SF1">
    <property type="entry name" value="HTH-TYPE TRANSCRIPTIONAL REPRESSOR YCNK"/>
    <property type="match status" value="1"/>
</dbReference>
<feature type="compositionally biased region" description="Basic and acidic residues" evidence="1">
    <location>
        <begin position="43"/>
        <end position="55"/>
    </location>
</feature>
<evidence type="ECO:0000313" key="2">
    <source>
        <dbReference type="EMBL" id="MFC4544460.1"/>
    </source>
</evidence>
<dbReference type="PANTHER" id="PTHR41247">
    <property type="entry name" value="HTH-TYPE TRANSCRIPTIONAL REPRESSOR YCNK"/>
    <property type="match status" value="1"/>
</dbReference>
<dbReference type="Pfam" id="PF05573">
    <property type="entry name" value="NosL"/>
    <property type="match status" value="1"/>
</dbReference>
<reference evidence="2 3" key="1">
    <citation type="journal article" date="2019" name="Int. J. Syst. Evol. Microbiol.">
        <title>The Global Catalogue of Microorganisms (GCM) 10K type strain sequencing project: providing services to taxonomists for standard genome sequencing and annotation.</title>
        <authorList>
            <consortium name="The Broad Institute Genomics Platform"/>
            <consortium name="The Broad Institute Genome Sequencing Center for Infectious Disease"/>
            <person name="Wu L."/>
            <person name="Ma J."/>
        </authorList>
    </citation>
    <scope>NUCLEOTIDE SEQUENCE [LARGE SCALE GENOMIC DNA]</scope>
    <source>
        <strain evidence="2 3">WLHS5</strain>
    </source>
</reference>
<accession>A0ABD5PVX6</accession>
<comment type="caution">
    <text evidence="2">The sequence shown here is derived from an EMBL/GenBank/DDBJ whole genome shotgun (WGS) entry which is preliminary data.</text>
</comment>
<protein>
    <submittedName>
        <fullName evidence="2">Nitrous oxide reductase accessory protein NosL</fullName>
    </submittedName>
</protein>
<gene>
    <name evidence="2" type="ORF">ACFO5R_21245</name>
</gene>
<dbReference type="EMBL" id="JBHSFA010000011">
    <property type="protein sequence ID" value="MFC4544460.1"/>
    <property type="molecule type" value="Genomic_DNA"/>
</dbReference>
<feature type="region of interest" description="Disordered" evidence="1">
    <location>
        <begin position="29"/>
        <end position="55"/>
    </location>
</feature>
<proteinExistence type="predicted"/>
<evidence type="ECO:0000313" key="3">
    <source>
        <dbReference type="Proteomes" id="UP001595898"/>
    </source>
</evidence>
<organism evidence="2 3">
    <name type="scientific">Halosolutus amylolyticus</name>
    <dbReference type="NCBI Taxonomy" id="2932267"/>
    <lineage>
        <taxon>Archaea</taxon>
        <taxon>Methanobacteriati</taxon>
        <taxon>Methanobacteriota</taxon>
        <taxon>Stenosarchaea group</taxon>
        <taxon>Halobacteria</taxon>
        <taxon>Halobacteriales</taxon>
        <taxon>Natrialbaceae</taxon>
        <taxon>Halosolutus</taxon>
    </lineage>
</organism>
<sequence>MNGYVSRSTSRRRFLGVVGTGVPVGVTGCLGGTGDDGNDDGDGEHQYATDVEHPGDEPLEFTGEYVCPVCNMIPADYPTWRCQLAHEDGQGALFDTPGCLFAYYAAPPTDAEITAAWVTDFESEALVDGFEASYVLVTDDAAVPEETMGINPRPFENREDAVAYLDEWDAEDLTEDDVVELTDVDREIAAIYRGNRLPDE</sequence>
<dbReference type="RefSeq" id="WP_250141193.1">
    <property type="nucleotide sequence ID" value="NZ_JALIQP010000003.1"/>
</dbReference>
<dbReference type="SUPFAM" id="SSF160387">
    <property type="entry name" value="NosL/MerB-like"/>
    <property type="match status" value="1"/>
</dbReference>
<dbReference type="Proteomes" id="UP001595898">
    <property type="component" value="Unassembled WGS sequence"/>
</dbReference>